<dbReference type="Gene3D" id="1.10.150.300">
    <property type="entry name" value="TGS-like domain"/>
    <property type="match status" value="1"/>
</dbReference>
<evidence type="ECO:0000256" key="2">
    <source>
        <dbReference type="ARBA" id="ARBA00022723"/>
    </source>
</evidence>
<evidence type="ECO:0000259" key="7">
    <source>
        <dbReference type="PROSITE" id="PS51710"/>
    </source>
</evidence>
<keyword evidence="5" id="KW-0460">Magnesium</keyword>
<dbReference type="InterPro" id="IPR006073">
    <property type="entry name" value="GTP-bd"/>
</dbReference>
<dbReference type="InterPro" id="IPR041706">
    <property type="entry name" value="YchF_N"/>
</dbReference>
<keyword evidence="3 6" id="KW-0547">Nucleotide-binding</keyword>
<keyword evidence="2" id="KW-0479">Metal-binding</keyword>
<dbReference type="InterPro" id="IPR004396">
    <property type="entry name" value="ATPase_YchF/OLA1"/>
</dbReference>
<comment type="similarity">
    <text evidence="6">Belongs to the TRAFAC class OBG-HflX-like GTPase superfamily. OBG GTPase family. YchF/OLA1 subfamily.</text>
</comment>
<dbReference type="Gene3D" id="3.40.50.300">
    <property type="entry name" value="P-loop containing nucleotide triphosphate hydrolases"/>
    <property type="match status" value="1"/>
</dbReference>
<keyword evidence="4 6" id="KW-0067">ATP-binding</keyword>
<comment type="function">
    <text evidence="6">ATPase that binds to both the 70S ribosome and the 50S ribosomal subunit in a nucleotide-independent manner.</text>
</comment>
<dbReference type="InterPro" id="IPR027417">
    <property type="entry name" value="P-loop_NTPase"/>
</dbReference>
<dbReference type="InterPro" id="IPR013029">
    <property type="entry name" value="YchF_C"/>
</dbReference>
<evidence type="ECO:0000256" key="1">
    <source>
        <dbReference type="ARBA" id="ARBA00001946"/>
    </source>
</evidence>
<dbReference type="PANTHER" id="PTHR23305:SF18">
    <property type="entry name" value="OBG-TYPE G DOMAIN-CONTAINING PROTEIN"/>
    <property type="match status" value="1"/>
</dbReference>
<evidence type="ECO:0000256" key="5">
    <source>
        <dbReference type="ARBA" id="ARBA00022842"/>
    </source>
</evidence>
<dbReference type="CDD" id="cd04867">
    <property type="entry name" value="TGS_YchF_OLA1"/>
    <property type="match status" value="1"/>
</dbReference>
<reference evidence="9" key="1">
    <citation type="submission" date="2022-10" db="EMBL/GenBank/DDBJ databases">
        <title>Host association and intracellularity evolved multiple times independently in the Rickettsiales.</title>
        <authorList>
            <person name="Castelli M."/>
            <person name="Nardi T."/>
            <person name="Gammuto L."/>
            <person name="Bellinzona G."/>
            <person name="Sabaneyeva E."/>
            <person name="Potekhin A."/>
            <person name="Serra V."/>
            <person name="Petroni G."/>
            <person name="Sassera D."/>
        </authorList>
    </citation>
    <scope>NUCLEOTIDE SEQUENCE [LARGE SCALE GENOMIC DNA]</scope>
    <source>
        <strain evidence="9">US_Bl 11III1</strain>
    </source>
</reference>
<name>A0ABZ0UPP3_9RICK</name>
<evidence type="ECO:0000256" key="4">
    <source>
        <dbReference type="ARBA" id="ARBA00022840"/>
    </source>
</evidence>
<dbReference type="Proteomes" id="UP001325140">
    <property type="component" value="Chromosome"/>
</dbReference>
<evidence type="ECO:0000256" key="3">
    <source>
        <dbReference type="ARBA" id="ARBA00022741"/>
    </source>
</evidence>
<dbReference type="PIRSF" id="PIRSF006641">
    <property type="entry name" value="CHP00092"/>
    <property type="match status" value="1"/>
</dbReference>
<sequence>MSVACGIVGLPNVGKSTLFNSVLGKEEAEAANYPFCTIEPNKGMVVVSDKRLEILADIEGSRNIIYSTVELVDIAGLVKGASKGEGLGNQFLGHIREVDVIAHVVRCFADSETHHVDGSVDPKRDILVIQNELILSDLATIEKRLERSDKKSKAERESQVTLLKLCQEYLLINDVKGVINLVNEENEKFFKELGLLSMKKQIYVANIGEEDVSKSGNEYSQIVQEIATLENKRAVILSAKLESTLALMNREERQFFLENYGLKEGAVGRLGKALYDELNFITFFTVGPQEARAWKIKRGTTAPKAAGEIHSDFERGFIKANVCSYEDYCKYGGEQKAREHGKIRIEGKEYIVNDGDVVHFKFNV</sequence>
<dbReference type="Pfam" id="PF01926">
    <property type="entry name" value="MMR_HSR1"/>
    <property type="match status" value="1"/>
</dbReference>
<dbReference type="HAMAP" id="MF_00944">
    <property type="entry name" value="YchF_OLA1_ATPase"/>
    <property type="match status" value="1"/>
</dbReference>
<evidence type="ECO:0000259" key="8">
    <source>
        <dbReference type="PROSITE" id="PS51880"/>
    </source>
</evidence>
<dbReference type="SUPFAM" id="SSF52540">
    <property type="entry name" value="P-loop containing nucleoside triphosphate hydrolases"/>
    <property type="match status" value="1"/>
</dbReference>
<feature type="domain" description="TGS" evidence="8">
    <location>
        <begin position="279"/>
        <end position="362"/>
    </location>
</feature>
<dbReference type="Pfam" id="PF06071">
    <property type="entry name" value="YchF-GTPase_C"/>
    <property type="match status" value="1"/>
</dbReference>
<dbReference type="EMBL" id="CP110343">
    <property type="protein sequence ID" value="WPX97642.1"/>
    <property type="molecule type" value="Genomic_DNA"/>
</dbReference>
<evidence type="ECO:0000313" key="10">
    <source>
        <dbReference type="Proteomes" id="UP001325140"/>
    </source>
</evidence>
<dbReference type="PRINTS" id="PR00326">
    <property type="entry name" value="GTP1OBG"/>
</dbReference>
<proteinExistence type="inferred from homology"/>
<dbReference type="PROSITE" id="PS51710">
    <property type="entry name" value="G_OBG"/>
    <property type="match status" value="1"/>
</dbReference>
<accession>A0ABZ0UPP3</accession>
<organism evidence="9 10">
    <name type="scientific">Candidatus Fokinia crypta</name>
    <dbReference type="NCBI Taxonomy" id="1920990"/>
    <lineage>
        <taxon>Bacteria</taxon>
        <taxon>Pseudomonadati</taxon>
        <taxon>Pseudomonadota</taxon>
        <taxon>Alphaproteobacteria</taxon>
        <taxon>Rickettsiales</taxon>
        <taxon>Candidatus Midichloriaceae</taxon>
        <taxon>Candidatus Fokinia</taxon>
    </lineage>
</organism>
<feature type="domain" description="OBG-type G" evidence="7">
    <location>
        <begin position="3"/>
        <end position="257"/>
    </location>
</feature>
<dbReference type="PROSITE" id="PS51880">
    <property type="entry name" value="TGS"/>
    <property type="match status" value="1"/>
</dbReference>
<protein>
    <recommendedName>
        <fullName evidence="6">Ribosome-binding ATPase YchF</fullName>
    </recommendedName>
</protein>
<comment type="cofactor">
    <cofactor evidence="1">
        <name>Mg(2+)</name>
        <dbReference type="ChEBI" id="CHEBI:18420"/>
    </cofactor>
</comment>
<dbReference type="RefSeq" id="WP_323722298.1">
    <property type="nucleotide sequence ID" value="NZ_CP110343.1"/>
</dbReference>
<dbReference type="NCBIfam" id="TIGR00092">
    <property type="entry name" value="redox-regulated ATPase YchF"/>
    <property type="match status" value="1"/>
</dbReference>
<dbReference type="InterPro" id="IPR031167">
    <property type="entry name" value="G_OBG"/>
</dbReference>
<dbReference type="PANTHER" id="PTHR23305">
    <property type="entry name" value="OBG GTPASE FAMILY"/>
    <property type="match status" value="1"/>
</dbReference>
<dbReference type="Gene3D" id="3.10.20.30">
    <property type="match status" value="1"/>
</dbReference>
<dbReference type="CDD" id="cd01900">
    <property type="entry name" value="YchF"/>
    <property type="match status" value="1"/>
</dbReference>
<dbReference type="InterPro" id="IPR004095">
    <property type="entry name" value="TGS"/>
</dbReference>
<feature type="binding site" evidence="6">
    <location>
        <begin position="12"/>
        <end position="17"/>
    </location>
    <ligand>
        <name>ATP</name>
        <dbReference type="ChEBI" id="CHEBI:30616"/>
    </ligand>
</feature>
<evidence type="ECO:0000313" key="9">
    <source>
        <dbReference type="EMBL" id="WPX97642.1"/>
    </source>
</evidence>
<dbReference type="InterPro" id="IPR023192">
    <property type="entry name" value="TGS-like_dom_sf"/>
</dbReference>
<gene>
    <name evidence="6" type="primary">ychF</name>
    <name evidence="9" type="ORF">Fokcrypt_00151</name>
</gene>
<dbReference type="InterPro" id="IPR012676">
    <property type="entry name" value="TGS-like"/>
</dbReference>
<dbReference type="SUPFAM" id="SSF81271">
    <property type="entry name" value="TGS-like"/>
    <property type="match status" value="1"/>
</dbReference>
<keyword evidence="10" id="KW-1185">Reference proteome</keyword>
<evidence type="ECO:0000256" key="6">
    <source>
        <dbReference type="HAMAP-Rule" id="MF_00944"/>
    </source>
</evidence>
<dbReference type="InterPro" id="IPR012675">
    <property type="entry name" value="Beta-grasp_dom_sf"/>
</dbReference>